<dbReference type="EMBL" id="JANURN010000005">
    <property type="protein sequence ID" value="MDL0082215.1"/>
    <property type="molecule type" value="Genomic_DNA"/>
</dbReference>
<protein>
    <submittedName>
        <fullName evidence="1">Uncharacterized protein</fullName>
    </submittedName>
</protein>
<organism evidence="1 2">
    <name type="scientific">Helicobacter zhangjianzhongii</name>
    <dbReference type="NCBI Taxonomy" id="2974574"/>
    <lineage>
        <taxon>Bacteria</taxon>
        <taxon>Pseudomonadati</taxon>
        <taxon>Campylobacterota</taxon>
        <taxon>Epsilonproteobacteria</taxon>
        <taxon>Campylobacterales</taxon>
        <taxon>Helicobacteraceae</taxon>
        <taxon>Helicobacter</taxon>
    </lineage>
</organism>
<reference evidence="1 2" key="1">
    <citation type="journal article" date="2023" name="Microorganisms">
        <title>Isolation and Genomic Characteristics of Cat-Borne Campylobacter felis sp. nov. and Sheep-Borne Campylobacter ovis sp. nov.</title>
        <authorList>
            <person name="Wang H."/>
            <person name="Li Y."/>
            <person name="Gu Y."/>
            <person name="Zhou G."/>
            <person name="Chen X."/>
            <person name="Zhang X."/>
            <person name="Shao Z."/>
            <person name="Zhang J."/>
            <person name="Zhang M."/>
        </authorList>
    </citation>
    <scope>NUCLEOTIDE SEQUENCE [LARGE SCALE GENOMIC DNA]</scope>
    <source>
        <strain evidence="1 2">XJK30-2</strain>
    </source>
</reference>
<feature type="non-terminal residue" evidence="1">
    <location>
        <position position="1"/>
    </location>
</feature>
<evidence type="ECO:0000313" key="1">
    <source>
        <dbReference type="EMBL" id="MDL0082215.1"/>
    </source>
</evidence>
<comment type="caution">
    <text evidence="1">The sequence shown here is derived from an EMBL/GenBank/DDBJ whole genome shotgun (WGS) entry which is preliminary data.</text>
</comment>
<evidence type="ECO:0000313" key="2">
    <source>
        <dbReference type="Proteomes" id="UP001173802"/>
    </source>
</evidence>
<gene>
    <name evidence="1" type="ORF">NYG90_05940</name>
</gene>
<accession>A0ACC6FSJ7</accession>
<name>A0ACC6FSJ7_9HELI</name>
<keyword evidence="2" id="KW-1185">Reference proteome</keyword>
<sequence length="199" mass="21622">TKLAGFYYMADVNGGYSDISVGQDMNGMRFSANVGNINFGSSLRLGSSVYMYGAKSILFPSIGVGVEGGYLGDFEMRTNRSGELRYGGLSQGYAVTYAQANLNYYQEYGKRISTTLGGGFRYLMNADVGITPTLNGKAYTIEETTGRAAAVHLAPFFYQGTFMVNYHTDKAGNFSAGYVAVGGLLGITHNASMRWHYFF</sequence>
<dbReference type="Proteomes" id="UP001173802">
    <property type="component" value="Unassembled WGS sequence"/>
</dbReference>
<proteinExistence type="predicted"/>